<keyword evidence="2" id="KW-1185">Reference proteome</keyword>
<proteinExistence type="predicted"/>
<accession>A0AAW9QYP4</accession>
<dbReference type="AlphaFoldDB" id="A0AAW9QYP4"/>
<dbReference type="EMBL" id="JBAFSM010000046">
    <property type="protein sequence ID" value="MEG3439366.1"/>
    <property type="molecule type" value="Genomic_DNA"/>
</dbReference>
<dbReference type="Pfam" id="PF20547">
    <property type="entry name" value="DUF6761"/>
    <property type="match status" value="1"/>
</dbReference>
<reference evidence="1 2" key="1">
    <citation type="submission" date="2024-01" db="EMBL/GenBank/DDBJ databases">
        <title>Genomic insights into the taxonomy and metabolism of the cyanobacterium Pannus brasiliensis CCIBt3594.</title>
        <authorList>
            <person name="Machado M."/>
            <person name="Botero N.B."/>
            <person name="Andreote A.P.D."/>
            <person name="Feitosa A.M.T."/>
            <person name="Popin R."/>
            <person name="Sivonen K."/>
            <person name="Fiore M.F."/>
        </authorList>
    </citation>
    <scope>NUCLEOTIDE SEQUENCE [LARGE SCALE GENOMIC DNA]</scope>
    <source>
        <strain evidence="1 2">CCIBt3594</strain>
    </source>
</reference>
<protein>
    <submittedName>
        <fullName evidence="1">DUF6761 family protein</fullName>
    </submittedName>
</protein>
<sequence length="110" mass="13466">MLETRLATSLYTSLLYYRSFLAMPMLQDTQSIRYYQRLTDEMVDLWNRGSRYDEIRMYVDGYLACLRHSNVLEPYLVHRLEEEVFGFLRDPYNFEYLSPQTQTQREVDYY</sequence>
<gene>
    <name evidence="1" type="ORF">V0288_19725</name>
</gene>
<evidence type="ECO:0000313" key="1">
    <source>
        <dbReference type="EMBL" id="MEG3439366.1"/>
    </source>
</evidence>
<organism evidence="1 2">
    <name type="scientific">Pannus brasiliensis CCIBt3594</name>
    <dbReference type="NCBI Taxonomy" id="1427578"/>
    <lineage>
        <taxon>Bacteria</taxon>
        <taxon>Bacillati</taxon>
        <taxon>Cyanobacteriota</taxon>
        <taxon>Cyanophyceae</taxon>
        <taxon>Oscillatoriophycideae</taxon>
        <taxon>Chroococcales</taxon>
        <taxon>Microcystaceae</taxon>
        <taxon>Pannus</taxon>
    </lineage>
</organism>
<dbReference type="Proteomes" id="UP001328733">
    <property type="component" value="Unassembled WGS sequence"/>
</dbReference>
<name>A0AAW9QYP4_9CHRO</name>
<dbReference type="InterPro" id="IPR046649">
    <property type="entry name" value="DUF6761"/>
</dbReference>
<comment type="caution">
    <text evidence="1">The sequence shown here is derived from an EMBL/GenBank/DDBJ whole genome shotgun (WGS) entry which is preliminary data.</text>
</comment>
<evidence type="ECO:0000313" key="2">
    <source>
        <dbReference type="Proteomes" id="UP001328733"/>
    </source>
</evidence>